<dbReference type="InterPro" id="IPR001857">
    <property type="entry name" value="Ribosomal_bL19"/>
</dbReference>
<evidence type="ECO:0000256" key="4">
    <source>
        <dbReference type="ARBA" id="ARBA00035171"/>
    </source>
</evidence>
<dbReference type="InterPro" id="IPR038657">
    <property type="entry name" value="Ribosomal_bL19_sf"/>
</dbReference>
<keyword evidence="3" id="KW-0687">Ribonucleoprotein</keyword>
<keyword evidence="2 6" id="KW-0689">Ribosomal protein</keyword>
<dbReference type="GO" id="GO:0005840">
    <property type="term" value="C:ribosome"/>
    <property type="evidence" value="ECO:0007669"/>
    <property type="project" value="UniProtKB-KW"/>
</dbReference>
<dbReference type="SUPFAM" id="SSF50104">
    <property type="entry name" value="Translation proteins SH3-like domain"/>
    <property type="match status" value="1"/>
</dbReference>
<accession>A0AAU7QRJ7</accession>
<dbReference type="Gene3D" id="2.30.30.790">
    <property type="match status" value="1"/>
</dbReference>
<evidence type="ECO:0000256" key="5">
    <source>
        <dbReference type="ARBA" id="ARBA00035493"/>
    </source>
</evidence>
<evidence type="ECO:0000256" key="2">
    <source>
        <dbReference type="ARBA" id="ARBA00022980"/>
    </source>
</evidence>
<dbReference type="InterPro" id="IPR008991">
    <property type="entry name" value="Translation_prot_SH3-like_sf"/>
</dbReference>
<gene>
    <name evidence="6" type="ORF">ABNO50_00430</name>
</gene>
<name>A0AAU7QRJ7_9FLAO</name>
<dbReference type="GO" id="GO:1990904">
    <property type="term" value="C:ribonucleoprotein complex"/>
    <property type="evidence" value="ECO:0007669"/>
    <property type="project" value="UniProtKB-KW"/>
</dbReference>
<dbReference type="Pfam" id="PF01245">
    <property type="entry name" value="Ribosomal_L19"/>
    <property type="match status" value="1"/>
</dbReference>
<dbReference type="GO" id="GO:0003735">
    <property type="term" value="F:structural constituent of ribosome"/>
    <property type="evidence" value="ECO:0007669"/>
    <property type="project" value="InterPro"/>
</dbReference>
<dbReference type="EMBL" id="CP157894">
    <property type="protein sequence ID" value="XBT18448.1"/>
    <property type="molecule type" value="Genomic_DNA"/>
</dbReference>
<organism evidence="6">
    <name type="scientific">Candidatus Shikimatogenerans sp. Tduv</name>
    <dbReference type="NCBI Taxonomy" id="3158567"/>
    <lineage>
        <taxon>Bacteria</taxon>
        <taxon>Pseudomonadati</taxon>
        <taxon>Bacteroidota</taxon>
        <taxon>Flavobacteriia</taxon>
        <taxon>Flavobacteriales</taxon>
        <taxon>Candidatus Shikimatogenerans</taxon>
    </lineage>
</organism>
<proteinExistence type="inferred from homology"/>
<dbReference type="AlphaFoldDB" id="A0AAU7QRJ7"/>
<comment type="similarity">
    <text evidence="1">Belongs to the bacterial ribosomal protein bL19 family.</text>
</comment>
<dbReference type="GO" id="GO:0006412">
    <property type="term" value="P:translation"/>
    <property type="evidence" value="ECO:0007669"/>
    <property type="project" value="InterPro"/>
</dbReference>
<protein>
    <recommendedName>
        <fullName evidence="4">Large ribosomal subunit protein bL19</fullName>
    </recommendedName>
    <alternativeName>
        <fullName evidence="5">50S ribosomal protein L19</fullName>
    </alternativeName>
</protein>
<evidence type="ECO:0000256" key="1">
    <source>
        <dbReference type="ARBA" id="ARBA00005781"/>
    </source>
</evidence>
<sequence length="92" mass="11302">MINFKKGDIITIYYNIIENNKIKKLFFKGIVIYIKGKKIKEKVLLRKFCDNIIIDRIFFLQQKNIINIIINNINKKRYKKKKIFFIKKKKYI</sequence>
<reference evidence="6" key="1">
    <citation type="submission" date="2024-06" db="EMBL/GenBank/DDBJ databases">
        <title>Diversity, functionality, and evolutionary history of bacterial symbionts in false click beetles (Coleoptera, Throscidae).</title>
        <authorList>
            <person name="Wierz J.C."/>
            <person name="Malm H."/>
            <person name="Kaltenpoth M."/>
            <person name="Engl T."/>
        </authorList>
    </citation>
    <scope>NUCLEOTIDE SEQUENCE</scope>
    <source>
        <strain evidence="6">Tduv</strain>
    </source>
</reference>
<evidence type="ECO:0000313" key="6">
    <source>
        <dbReference type="EMBL" id="XBT18448.1"/>
    </source>
</evidence>
<evidence type="ECO:0000256" key="3">
    <source>
        <dbReference type="ARBA" id="ARBA00023274"/>
    </source>
</evidence>